<comment type="caution">
    <text evidence="1">The sequence shown here is derived from an EMBL/GenBank/DDBJ whole genome shotgun (WGS) entry which is preliminary data.</text>
</comment>
<dbReference type="GO" id="GO:0000309">
    <property type="term" value="F:nicotinamide-nucleotide adenylyltransferase activity"/>
    <property type="evidence" value="ECO:0007669"/>
    <property type="project" value="TreeGrafter"/>
</dbReference>
<evidence type="ECO:0000313" key="2">
    <source>
        <dbReference type="Proteomes" id="UP000290809"/>
    </source>
</evidence>
<dbReference type="SUPFAM" id="SSF52374">
    <property type="entry name" value="Nucleotidylyl transferase"/>
    <property type="match status" value="1"/>
</dbReference>
<name>A0A430QNW6_SCHBO</name>
<dbReference type="EMBL" id="QMKO01001511">
    <property type="protein sequence ID" value="RTG89324.1"/>
    <property type="molecule type" value="Genomic_DNA"/>
</dbReference>
<evidence type="ECO:0000313" key="1">
    <source>
        <dbReference type="EMBL" id="RTG89324.1"/>
    </source>
</evidence>
<dbReference type="GO" id="GO:0009435">
    <property type="term" value="P:NAD+ biosynthetic process"/>
    <property type="evidence" value="ECO:0007669"/>
    <property type="project" value="TreeGrafter"/>
</dbReference>
<reference evidence="1 2" key="1">
    <citation type="journal article" date="2019" name="PLoS Pathog.">
        <title>Genome sequence of the bovine parasite Schistosoma bovis Tanzania.</title>
        <authorList>
            <person name="Oey H."/>
            <person name="Zakrzewski M."/>
            <person name="Gobert G."/>
            <person name="Gravermann K."/>
            <person name="Stoye J."/>
            <person name="Jones M."/>
            <person name="Mcmanus D."/>
            <person name="Krause L."/>
        </authorList>
    </citation>
    <scope>NUCLEOTIDE SEQUENCE [LARGE SCALE GENOMIC DNA]</scope>
    <source>
        <strain evidence="1 2">TAN1997</strain>
    </source>
</reference>
<dbReference type="Proteomes" id="UP000290809">
    <property type="component" value="Unassembled WGS sequence"/>
</dbReference>
<dbReference type="PANTHER" id="PTHR12039">
    <property type="entry name" value="NICOTINAMIDE MONONUCLEOTIDE ADENYLYLTRANSFERASE"/>
    <property type="match status" value="1"/>
</dbReference>
<dbReference type="Gene3D" id="3.40.50.620">
    <property type="entry name" value="HUPs"/>
    <property type="match status" value="1"/>
</dbReference>
<dbReference type="AlphaFoldDB" id="A0A430QNW6"/>
<dbReference type="GO" id="GO:0004515">
    <property type="term" value="F:nicotinate-nucleotide adenylyltransferase activity"/>
    <property type="evidence" value="ECO:0007669"/>
    <property type="project" value="TreeGrafter"/>
</dbReference>
<dbReference type="STRING" id="6184.A0A430QNW6"/>
<keyword evidence="1" id="KW-0808">Transferase</keyword>
<accession>A0A430QNW6</accession>
<dbReference type="InterPro" id="IPR014729">
    <property type="entry name" value="Rossmann-like_a/b/a_fold"/>
</dbReference>
<keyword evidence="2" id="KW-1185">Reference proteome</keyword>
<gene>
    <name evidence="1" type="ORF">DC041_0003897</name>
</gene>
<organism evidence="1 2">
    <name type="scientific">Schistosoma bovis</name>
    <name type="common">Blood fluke</name>
    <dbReference type="NCBI Taxonomy" id="6184"/>
    <lineage>
        <taxon>Eukaryota</taxon>
        <taxon>Metazoa</taxon>
        <taxon>Spiralia</taxon>
        <taxon>Lophotrochozoa</taxon>
        <taxon>Platyhelminthes</taxon>
        <taxon>Trematoda</taxon>
        <taxon>Digenea</taxon>
        <taxon>Strigeidida</taxon>
        <taxon>Schistosomatoidea</taxon>
        <taxon>Schistosomatidae</taxon>
        <taxon>Schistosoma</taxon>
    </lineage>
</organism>
<protein>
    <submittedName>
        <fullName evidence="1">Nicotinamide mononucleotide adenylyltransferase</fullName>
    </submittedName>
</protein>
<sequence>MMELARDKIENMHLSTKESHHVLSEENNQFTQKEYSDDHPINDDHQTVVVGGIFSPVSNLYEKKGLLPASIRVELTRLACISASDWLAVSNWECSQSTTDGLINEDHEQTKLSSLEGMATDLWLKSCFHLDSLIDISNIKYSENQVHDTNDDHFNSNLFTSLSSVDRSCYCRKNNTANVLLSKPCVKLVCGADLLESFKTPNLWSAEDIETIARDYGIICISRPSYEPLKIINESNILSKYKDNISLVIDNCQNSLSSTFVRHALSNGKSVRYLVPDRTLEYIYTHKLYDAKKRCVNLLESKTRTEVQH</sequence>
<dbReference type="InterPro" id="IPR051182">
    <property type="entry name" value="Euk_NMN_adenylyltrnsfrase"/>
</dbReference>
<proteinExistence type="predicted"/>
<dbReference type="PANTHER" id="PTHR12039:SF0">
    <property type="entry name" value="NICOTINAMIDE-NUCLEOTIDE ADENYLYLTRANSFERASE"/>
    <property type="match status" value="1"/>
</dbReference>
<keyword evidence="1" id="KW-0548">Nucleotidyltransferase</keyword>